<organism evidence="3 4">
    <name type="scientific">Corynebacterium hiratae</name>
    <dbReference type="NCBI Taxonomy" id="3139423"/>
    <lineage>
        <taxon>Bacteria</taxon>
        <taxon>Bacillati</taxon>
        <taxon>Actinomycetota</taxon>
        <taxon>Actinomycetes</taxon>
        <taxon>Mycobacteriales</taxon>
        <taxon>Corynebacteriaceae</taxon>
        <taxon>Corynebacterium</taxon>
    </lineage>
</organism>
<sequence length="232" mass="24757">MKSVLGNRKLVVSIFVVLILASSALALGPLAFSVVMGRGVKTEPINADKVHPATTDVDGEWHVVQGSAYNYTSAGFTIDEILPADKRTTSGSTKHVTGQATIKGGVVEEASITVDMASLTTDKKVRDQNMKSKLFEVTKYPESTFTLTEPADVSAVPDDGSLVTVPLTGDLTIHGETKNVTQDFQVVRDGDTIILGGDIPINRLDFGVETPEMIAARISEVGDVNVRVTLEK</sequence>
<dbReference type="PANTHER" id="PTHR34406:SF1">
    <property type="entry name" value="PROTEIN YCEI"/>
    <property type="match status" value="1"/>
</dbReference>
<comment type="caution">
    <text evidence="3">The sequence shown here is derived from an EMBL/GenBank/DDBJ whole genome shotgun (WGS) entry which is preliminary data.</text>
</comment>
<evidence type="ECO:0000256" key="1">
    <source>
        <dbReference type="ARBA" id="ARBA00008812"/>
    </source>
</evidence>
<evidence type="ECO:0000259" key="2">
    <source>
        <dbReference type="SMART" id="SM00867"/>
    </source>
</evidence>
<protein>
    <submittedName>
        <fullName evidence="3">YceI family protein</fullName>
    </submittedName>
</protein>
<dbReference type="Pfam" id="PF04264">
    <property type="entry name" value="YceI"/>
    <property type="match status" value="1"/>
</dbReference>
<dbReference type="SUPFAM" id="SSF101874">
    <property type="entry name" value="YceI-like"/>
    <property type="match status" value="1"/>
</dbReference>
<feature type="domain" description="Lipid/polyisoprenoid-binding YceI-like" evidence="2">
    <location>
        <begin position="60"/>
        <end position="231"/>
    </location>
</feature>
<dbReference type="RefSeq" id="WP_144013208.1">
    <property type="nucleotide sequence ID" value="NZ_VKDK01000004.1"/>
</dbReference>
<reference evidence="3 4" key="1">
    <citation type="submission" date="2019-07" db="EMBL/GenBank/DDBJ databases">
        <title>Draft genome of C. aurimucosum strain 2274.</title>
        <authorList>
            <person name="Pacheco L.G.C."/>
            <person name="Aguiar E.R.G.R."/>
            <person name="Santos C.S."/>
            <person name="Rocha D.J.P.G."/>
            <person name="Sant'Anna L.O."/>
            <person name="Mattos-Guaraldi A.L."/>
            <person name="Santos L.S."/>
        </authorList>
    </citation>
    <scope>NUCLEOTIDE SEQUENCE [LARGE SCALE GENOMIC DNA]</scope>
    <source>
        <strain evidence="3 4">2274</strain>
    </source>
</reference>
<comment type="similarity">
    <text evidence="1">Belongs to the UPF0312 family.</text>
</comment>
<evidence type="ECO:0000313" key="4">
    <source>
        <dbReference type="Proteomes" id="UP000320443"/>
    </source>
</evidence>
<proteinExistence type="inferred from homology"/>
<evidence type="ECO:0000313" key="3">
    <source>
        <dbReference type="EMBL" id="TRX63108.1"/>
    </source>
</evidence>
<dbReference type="InterPro" id="IPR007372">
    <property type="entry name" value="Lipid/polyisoprenoid-bd_YceI"/>
</dbReference>
<dbReference type="Gene3D" id="2.40.128.110">
    <property type="entry name" value="Lipid/polyisoprenoid-binding, YceI-like"/>
    <property type="match status" value="1"/>
</dbReference>
<dbReference type="Proteomes" id="UP000320443">
    <property type="component" value="Unassembled WGS sequence"/>
</dbReference>
<dbReference type="InterPro" id="IPR036761">
    <property type="entry name" value="TTHA0802/YceI-like_sf"/>
</dbReference>
<dbReference type="AlphaFoldDB" id="A0A553G0S0"/>
<gene>
    <name evidence="3" type="ORF">FNY97_04225</name>
</gene>
<name>A0A553G0S0_9CORY</name>
<accession>A0A553G0S0</accession>
<dbReference type="SMART" id="SM00867">
    <property type="entry name" value="YceI"/>
    <property type="match status" value="1"/>
</dbReference>
<dbReference type="PANTHER" id="PTHR34406">
    <property type="entry name" value="PROTEIN YCEI"/>
    <property type="match status" value="1"/>
</dbReference>
<dbReference type="EMBL" id="VKDK01000004">
    <property type="protein sequence ID" value="TRX63108.1"/>
    <property type="molecule type" value="Genomic_DNA"/>
</dbReference>
<keyword evidence="4" id="KW-1185">Reference proteome</keyword>